<dbReference type="PANTHER" id="PTHR19288:SF95">
    <property type="entry name" value="D-GLYCEROL 3-PHOSPHATE PHOSPHATASE"/>
    <property type="match status" value="1"/>
</dbReference>
<dbReference type="Gene3D" id="3.40.50.1000">
    <property type="entry name" value="HAD superfamily/HAD-like"/>
    <property type="match status" value="2"/>
</dbReference>
<dbReference type="InterPro" id="IPR023214">
    <property type="entry name" value="HAD_sf"/>
</dbReference>
<protein>
    <recommendedName>
        <fullName evidence="4">Haloacid dehalogenase</fullName>
    </recommendedName>
</protein>
<name>A0ABQ6JEY7_9ACTN</name>
<gene>
    <name evidence="2" type="ORF">GCM10025868_06060</name>
</gene>
<evidence type="ECO:0000256" key="1">
    <source>
        <dbReference type="SAM" id="MobiDB-lite"/>
    </source>
</evidence>
<dbReference type="Pfam" id="PF13242">
    <property type="entry name" value="Hydrolase_like"/>
    <property type="match status" value="1"/>
</dbReference>
<comment type="caution">
    <text evidence="2">The sequence shown here is derived from an EMBL/GenBank/DDBJ whole genome shotgun (WGS) entry which is preliminary data.</text>
</comment>
<organism evidence="2 3">
    <name type="scientific">Angustibacter aerolatus</name>
    <dbReference type="NCBI Taxonomy" id="1162965"/>
    <lineage>
        <taxon>Bacteria</taxon>
        <taxon>Bacillati</taxon>
        <taxon>Actinomycetota</taxon>
        <taxon>Actinomycetes</taxon>
        <taxon>Kineosporiales</taxon>
        <taxon>Kineosporiaceae</taxon>
    </lineage>
</organism>
<evidence type="ECO:0000313" key="2">
    <source>
        <dbReference type="EMBL" id="GMA85356.1"/>
    </source>
</evidence>
<feature type="region of interest" description="Disordered" evidence="1">
    <location>
        <begin position="241"/>
        <end position="268"/>
    </location>
</feature>
<dbReference type="Pfam" id="PF13344">
    <property type="entry name" value="Hydrolase_6"/>
    <property type="match status" value="1"/>
</dbReference>
<dbReference type="PANTHER" id="PTHR19288">
    <property type="entry name" value="4-NITROPHENYLPHOSPHATASE-RELATED"/>
    <property type="match status" value="1"/>
</dbReference>
<dbReference type="Proteomes" id="UP001157017">
    <property type="component" value="Unassembled WGS sequence"/>
</dbReference>
<accession>A0ABQ6JEY7</accession>
<feature type="compositionally biased region" description="Basic residues" evidence="1">
    <location>
        <begin position="247"/>
        <end position="258"/>
    </location>
</feature>
<reference evidence="3" key="1">
    <citation type="journal article" date="2019" name="Int. J. Syst. Evol. Microbiol.">
        <title>The Global Catalogue of Microorganisms (GCM) 10K type strain sequencing project: providing services to taxonomists for standard genome sequencing and annotation.</title>
        <authorList>
            <consortium name="The Broad Institute Genomics Platform"/>
            <consortium name="The Broad Institute Genome Sequencing Center for Infectious Disease"/>
            <person name="Wu L."/>
            <person name="Ma J."/>
        </authorList>
    </citation>
    <scope>NUCLEOTIDE SEQUENCE [LARGE SCALE GENOMIC DNA]</scope>
    <source>
        <strain evidence="3">NBRC 108730</strain>
    </source>
</reference>
<keyword evidence="3" id="KW-1185">Reference proteome</keyword>
<sequence>MAAHLERLGVQAAPSDVVTSAQAAASVLAAQAPAGAPVLAVGGEGLVQALRAVGLQPVAPPSAEASPQERAAAEAVLAVAQGFTPALDWSMLVEACAAVRRGIPWVASNTDLSIPTERGVAPGNGAFVEVVARTTGRQPQQVAGKPFPPLMRESVERTGGRSPLVVGDRLDTDVAGAVGVGLPSLLVLTGVTDLAGLLAAGADERPTFLGDDLSALHRPHAAVVAGGGGWQCGEARVREVDGEPGRRRARWRPARARAGRGVGSVGAG</sequence>
<dbReference type="InterPro" id="IPR036412">
    <property type="entry name" value="HAD-like_sf"/>
</dbReference>
<dbReference type="InterPro" id="IPR006357">
    <property type="entry name" value="HAD-SF_hydro_IIA"/>
</dbReference>
<dbReference type="SUPFAM" id="SSF56784">
    <property type="entry name" value="HAD-like"/>
    <property type="match status" value="1"/>
</dbReference>
<dbReference type="EMBL" id="BSUZ01000001">
    <property type="protein sequence ID" value="GMA85356.1"/>
    <property type="molecule type" value="Genomic_DNA"/>
</dbReference>
<feature type="region of interest" description="Disordered" evidence="1">
    <location>
        <begin position="138"/>
        <end position="159"/>
    </location>
</feature>
<evidence type="ECO:0000313" key="3">
    <source>
        <dbReference type="Proteomes" id="UP001157017"/>
    </source>
</evidence>
<evidence type="ECO:0008006" key="4">
    <source>
        <dbReference type="Google" id="ProtNLM"/>
    </source>
</evidence>
<proteinExistence type="predicted"/>